<organism evidence="10 11">
    <name type="scientific">Endobacterium cereale</name>
    <dbReference type="NCBI Taxonomy" id="2663029"/>
    <lineage>
        <taxon>Bacteria</taxon>
        <taxon>Pseudomonadati</taxon>
        <taxon>Pseudomonadota</taxon>
        <taxon>Alphaproteobacteria</taxon>
        <taxon>Hyphomicrobiales</taxon>
        <taxon>Rhizobiaceae</taxon>
        <taxon>Endobacterium</taxon>
    </lineage>
</organism>
<dbReference type="GO" id="GO:0005975">
    <property type="term" value="P:carbohydrate metabolic process"/>
    <property type="evidence" value="ECO:0007669"/>
    <property type="project" value="InterPro"/>
</dbReference>
<evidence type="ECO:0000256" key="3">
    <source>
        <dbReference type="ARBA" id="ARBA00023122"/>
    </source>
</evidence>
<accession>A0A6A8AFK4</accession>
<dbReference type="AlphaFoldDB" id="A0A6A8AFK4"/>
<dbReference type="FunFam" id="3.40.50.10490:FF:000011">
    <property type="entry name" value="Arabinose 5-phosphate isomerase"/>
    <property type="match status" value="1"/>
</dbReference>
<dbReference type="GO" id="GO:0019146">
    <property type="term" value="F:arabinose-5-phosphate isomerase activity"/>
    <property type="evidence" value="ECO:0007669"/>
    <property type="project" value="UniProtKB-ARBA"/>
</dbReference>
<dbReference type="InterPro" id="IPR035474">
    <property type="entry name" value="SIS_Kpsf"/>
</dbReference>
<evidence type="ECO:0000259" key="9">
    <source>
        <dbReference type="PROSITE" id="PS51464"/>
    </source>
</evidence>
<dbReference type="Pfam" id="PF01380">
    <property type="entry name" value="SIS"/>
    <property type="match status" value="1"/>
</dbReference>
<dbReference type="PANTHER" id="PTHR42745">
    <property type="match status" value="1"/>
</dbReference>
<sequence length="336" mass="35159">MTQSASDTVSTIDPQADVIASALRTVAFEKQGLDALEAALNNGLAEPFRKAIDIILATTGRVIITGVGKSGHIGVKMSASLSSTGTPTSFVHAAEAAHGDLGMIAQNDVVLAISKGGESAELKSIVAYTRRFSIPLIAMTGNAGSSLGRAADIVLLLPDAQEACPHGLAPTTSTLLQMALGDALTVALLEARGFTPTDFRVFHPGGKLGASLMHVHDIMHTGDRVPLVKQGTPMTQAITVLSHKHFGCVGVLDEEGRLSGIVTEGDMARNLSRNLAELCVDDIMTRKPKTIKPSVLATAALAQLNQYKIGALIVVDDDNRPVGLVHFHDLLRIGVA</sequence>
<name>A0A6A8AFK4_9HYPH</name>
<keyword evidence="5" id="KW-0479">Metal-binding</keyword>
<protein>
    <submittedName>
        <fullName evidence="10">KpsF/GutQ family sugar-phosphate isomerase</fullName>
    </submittedName>
</protein>
<evidence type="ECO:0000313" key="11">
    <source>
        <dbReference type="Proteomes" id="UP000435138"/>
    </source>
</evidence>
<dbReference type="InterPro" id="IPR001347">
    <property type="entry name" value="SIS_dom"/>
</dbReference>
<feature type="binding site" evidence="5">
    <location>
        <position position="92"/>
    </location>
    <ligand>
        <name>Zn(2+)</name>
        <dbReference type="ChEBI" id="CHEBI:29105"/>
    </ligand>
</feature>
<dbReference type="NCBIfam" id="TIGR00393">
    <property type="entry name" value="kpsF"/>
    <property type="match status" value="1"/>
</dbReference>
<feature type="domain" description="CBS" evidence="8">
    <location>
        <begin position="219"/>
        <end position="277"/>
    </location>
</feature>
<evidence type="ECO:0000256" key="5">
    <source>
        <dbReference type="PIRSR" id="PIRSR004692-2"/>
    </source>
</evidence>
<evidence type="ECO:0000256" key="4">
    <source>
        <dbReference type="PIRNR" id="PIRNR004692"/>
    </source>
</evidence>
<dbReference type="InterPro" id="IPR046348">
    <property type="entry name" value="SIS_dom_sf"/>
</dbReference>
<reference evidence="10 11" key="1">
    <citation type="submission" date="2019-11" db="EMBL/GenBank/DDBJ databases">
        <title>Genome analysis of Rhizobacterium cereale a novel genus and species isolated from maize roots in North Spain.</title>
        <authorList>
            <person name="Menendez E."/>
            <person name="Flores-Felix J.D."/>
            <person name="Ramirez-Bahena M.-H."/>
            <person name="Igual J.M."/>
            <person name="Garcia-Fraile P."/>
            <person name="Peix A."/>
            <person name="Velazquez E."/>
        </authorList>
    </citation>
    <scope>NUCLEOTIDE SEQUENCE [LARGE SCALE GENOMIC DNA]</scope>
    <source>
        <strain evidence="10 11">RZME27</strain>
    </source>
</reference>
<comment type="caution">
    <text evidence="10">The sequence shown here is derived from an EMBL/GenBank/DDBJ whole genome shotgun (WGS) entry which is preliminary data.</text>
</comment>
<keyword evidence="2" id="KW-0677">Repeat</keyword>
<dbReference type="SUPFAM" id="SSF53697">
    <property type="entry name" value="SIS domain"/>
    <property type="match status" value="1"/>
</dbReference>
<evidence type="ECO:0000256" key="6">
    <source>
        <dbReference type="PIRSR" id="PIRSR004692-3"/>
    </source>
</evidence>
<dbReference type="PROSITE" id="PS51371">
    <property type="entry name" value="CBS"/>
    <property type="match status" value="2"/>
</dbReference>
<dbReference type="InterPro" id="IPR046342">
    <property type="entry name" value="CBS_dom_sf"/>
</dbReference>
<comment type="similarity">
    <text evidence="1 4">Belongs to the SIS family. GutQ/KpsF subfamily.</text>
</comment>
<feature type="site" description="Catalytically relevant" evidence="6">
    <location>
        <position position="162"/>
    </location>
</feature>
<dbReference type="PANTHER" id="PTHR42745:SF1">
    <property type="entry name" value="ARABINOSE 5-PHOSPHATE ISOMERASE KDSD"/>
    <property type="match status" value="1"/>
</dbReference>
<keyword evidence="5" id="KW-0862">Zinc</keyword>
<feature type="domain" description="CBS" evidence="8">
    <location>
        <begin position="284"/>
        <end position="336"/>
    </location>
</feature>
<evidence type="ECO:0000256" key="2">
    <source>
        <dbReference type="ARBA" id="ARBA00022737"/>
    </source>
</evidence>
<dbReference type="RefSeq" id="WP_153358317.1">
    <property type="nucleotide sequence ID" value="NZ_JAYKOO010000004.1"/>
</dbReference>
<dbReference type="InterPro" id="IPR050986">
    <property type="entry name" value="GutQ/KpsF_isomerases"/>
</dbReference>
<dbReference type="Gene3D" id="3.10.580.10">
    <property type="entry name" value="CBS-domain"/>
    <property type="match status" value="1"/>
</dbReference>
<dbReference type="GO" id="GO:1901135">
    <property type="term" value="P:carbohydrate derivative metabolic process"/>
    <property type="evidence" value="ECO:0007669"/>
    <property type="project" value="InterPro"/>
</dbReference>
<dbReference type="PROSITE" id="PS51464">
    <property type="entry name" value="SIS"/>
    <property type="match status" value="1"/>
</dbReference>
<dbReference type="InterPro" id="IPR004800">
    <property type="entry name" value="KdsD/KpsF-type"/>
</dbReference>
<keyword evidence="10" id="KW-0413">Isomerase</keyword>
<feature type="site" description="Catalytically relevant" evidence="6">
    <location>
        <position position="121"/>
    </location>
</feature>
<keyword evidence="3 7" id="KW-0129">CBS domain</keyword>
<evidence type="ECO:0000313" key="10">
    <source>
        <dbReference type="EMBL" id="MQY48708.1"/>
    </source>
</evidence>
<dbReference type="PIRSF" id="PIRSF004692">
    <property type="entry name" value="KdsD_KpsF"/>
    <property type="match status" value="1"/>
</dbReference>
<proteinExistence type="inferred from homology"/>
<dbReference type="CDD" id="cd05014">
    <property type="entry name" value="SIS_Kpsf"/>
    <property type="match status" value="1"/>
</dbReference>
<keyword evidence="11" id="KW-1185">Reference proteome</keyword>
<dbReference type="CDD" id="cd04604">
    <property type="entry name" value="CBS_pair_SIS_assoc"/>
    <property type="match status" value="1"/>
</dbReference>
<dbReference type="Pfam" id="PF00571">
    <property type="entry name" value="CBS"/>
    <property type="match status" value="2"/>
</dbReference>
<feature type="site" description="Catalytically relevant" evidence="6">
    <location>
        <position position="69"/>
    </location>
</feature>
<feature type="domain" description="SIS" evidence="9">
    <location>
        <begin position="51"/>
        <end position="194"/>
    </location>
</feature>
<evidence type="ECO:0000256" key="7">
    <source>
        <dbReference type="PROSITE-ProRule" id="PRU00703"/>
    </source>
</evidence>
<dbReference type="SMART" id="SM00116">
    <property type="entry name" value="CBS"/>
    <property type="match status" value="2"/>
</dbReference>
<feature type="site" description="Catalytically relevant" evidence="6">
    <location>
        <position position="203"/>
    </location>
</feature>
<dbReference type="InterPro" id="IPR000644">
    <property type="entry name" value="CBS_dom"/>
</dbReference>
<evidence type="ECO:0000259" key="8">
    <source>
        <dbReference type="PROSITE" id="PS51371"/>
    </source>
</evidence>
<dbReference type="Gene3D" id="3.40.50.10490">
    <property type="entry name" value="Glucose-6-phosphate isomerase like protein, domain 1"/>
    <property type="match status" value="1"/>
</dbReference>
<evidence type="ECO:0000256" key="1">
    <source>
        <dbReference type="ARBA" id="ARBA00008165"/>
    </source>
</evidence>
<dbReference type="Proteomes" id="UP000435138">
    <property type="component" value="Unassembled WGS sequence"/>
</dbReference>
<dbReference type="EMBL" id="WIXI01000049">
    <property type="protein sequence ID" value="MQY48708.1"/>
    <property type="molecule type" value="Genomic_DNA"/>
</dbReference>
<dbReference type="GO" id="GO:0046872">
    <property type="term" value="F:metal ion binding"/>
    <property type="evidence" value="ECO:0007669"/>
    <property type="project" value="UniProtKB-KW"/>
</dbReference>
<dbReference type="GO" id="GO:0097367">
    <property type="term" value="F:carbohydrate derivative binding"/>
    <property type="evidence" value="ECO:0007669"/>
    <property type="project" value="InterPro"/>
</dbReference>
<gene>
    <name evidence="10" type="ORF">GAO09_21980</name>
</gene>